<organism evidence="2 3">
    <name type="scientific">Butyrivibrio proteoclasticus (strain ATCC 51982 / DSM 14932 / B316)</name>
    <name type="common">Clostridium proteoclasticum</name>
    <dbReference type="NCBI Taxonomy" id="515622"/>
    <lineage>
        <taxon>Bacteria</taxon>
        <taxon>Bacillati</taxon>
        <taxon>Bacillota</taxon>
        <taxon>Clostridia</taxon>
        <taxon>Lachnospirales</taxon>
        <taxon>Lachnospiraceae</taxon>
        <taxon>Butyrivibrio</taxon>
    </lineage>
</organism>
<keyword evidence="3" id="KW-1185">Reference proteome</keyword>
<dbReference type="EMBL" id="CP001810">
    <property type="protein sequence ID" value="ADL33807.1"/>
    <property type="molecule type" value="Genomic_DNA"/>
</dbReference>
<feature type="transmembrane region" description="Helical" evidence="1">
    <location>
        <begin position="35"/>
        <end position="56"/>
    </location>
</feature>
<dbReference type="STRING" id="515622.bpr_I1066"/>
<dbReference type="HOGENOM" id="CLU_2732384_0_0_9"/>
<evidence type="ECO:0000256" key="1">
    <source>
        <dbReference type="SAM" id="Phobius"/>
    </source>
</evidence>
<dbReference type="eggNOG" id="ENOG5032JY7">
    <property type="taxonomic scope" value="Bacteria"/>
</dbReference>
<keyword evidence="1" id="KW-0812">Transmembrane</keyword>
<dbReference type="KEGG" id="bpb:bpr_I1066"/>
<keyword evidence="1" id="KW-1133">Transmembrane helix</keyword>
<sequence length="71" mass="7711">MDFVKVVDTAVGFCKDQINKAMDLWDSFDEDQKKLLIGCAVCVVAVIAVAGIAYGLGKAQGKRIALEEEDF</sequence>
<proteinExistence type="predicted"/>
<dbReference type="Proteomes" id="UP000001299">
    <property type="component" value="Chromosome 1"/>
</dbReference>
<dbReference type="AlphaFoldDB" id="E0S1Y2"/>
<dbReference type="RefSeq" id="WP_013280463.1">
    <property type="nucleotide sequence ID" value="NC_014387.1"/>
</dbReference>
<accession>E0S1Y2</accession>
<keyword evidence="1" id="KW-0472">Membrane</keyword>
<protein>
    <submittedName>
        <fullName evidence="2">Uncharacterized protein</fullName>
    </submittedName>
</protein>
<evidence type="ECO:0000313" key="2">
    <source>
        <dbReference type="EMBL" id="ADL33807.1"/>
    </source>
</evidence>
<reference evidence="2 3" key="1">
    <citation type="journal article" date="2010" name="PLoS ONE">
        <title>The glycobiome of the rumen bacterium Butyrivibrio proteoclasticus B316(T) highlights adaptation to a polysaccharide-rich environment.</title>
        <authorList>
            <person name="Kelly W.J."/>
            <person name="Leahy S.C."/>
            <person name="Altermann E."/>
            <person name="Yeoman C.J."/>
            <person name="Dunne J.C."/>
            <person name="Kong Z."/>
            <person name="Pacheco D.M."/>
            <person name="Li D."/>
            <person name="Noel S.J."/>
            <person name="Moon C.D."/>
            <person name="Cookson A.L."/>
            <person name="Attwood G.T."/>
        </authorList>
    </citation>
    <scope>NUCLEOTIDE SEQUENCE [LARGE SCALE GENOMIC DNA]</scope>
    <source>
        <strain evidence="3">ATCC 51982 / DSM 14932 / B316</strain>
    </source>
</reference>
<gene>
    <name evidence="2" type="ordered locus">bpr_I1066</name>
</gene>
<name>E0S1Y2_BUTPB</name>
<evidence type="ECO:0000313" key="3">
    <source>
        <dbReference type="Proteomes" id="UP000001299"/>
    </source>
</evidence>